<dbReference type="EC" id="2.7.7.49" evidence="1"/>
<dbReference type="InterPro" id="IPR043128">
    <property type="entry name" value="Rev_trsase/Diguanyl_cyclase"/>
</dbReference>
<evidence type="ECO:0000313" key="4">
    <source>
        <dbReference type="Proteomes" id="UP000887577"/>
    </source>
</evidence>
<protein>
    <recommendedName>
        <fullName evidence="1">RNA-directed DNA polymerase</fullName>
        <ecNumber evidence="1">2.7.7.49</ecNumber>
    </recommendedName>
</protein>
<dbReference type="InterPro" id="IPR000477">
    <property type="entry name" value="RT_dom"/>
</dbReference>
<dbReference type="Pfam" id="PF00078">
    <property type="entry name" value="RVT_1"/>
    <property type="match status" value="1"/>
</dbReference>
<evidence type="ECO:0000313" key="5">
    <source>
        <dbReference type="WBParaSite" id="PSU_v2.g15555.t1"/>
    </source>
</evidence>
<dbReference type="AlphaFoldDB" id="A0A914Y9W7"/>
<accession>A0A914Y9W7</accession>
<feature type="domain" description="Reverse transcriptase" evidence="3">
    <location>
        <begin position="1"/>
        <end position="62"/>
    </location>
</feature>
<sequence length="324" mass="37183">MLKDLPFAGAYLDDILVGLKSDAQHRDHIKAVLRKIDEWGFRLGLKKCKFFKSSVQFLGRLIDADGIHPDPAKIAAIQAMPAPKDVSSLRSFLGLVNYYQNFVPMMRDLRQPLDELLKKDVAWRWNETEENAVSAIKTALTDRCMLTHFDTRLPITVAADASQYGMGGVLAHVFPDGSERPIQFFSRALNTAQTKYSQTEKEALALITAVKIFHRYLEGRHFTLYTDHKALLSIFGPQSVKPSYALNRLHRWSIFLVGYNFDIKYTNTKEFGQADALSRLISDARQIKDAFEEEEEIMNLLLTKRWSIQSLRYRLPQRILLLLM</sequence>
<keyword evidence="4" id="KW-1185">Reference proteome</keyword>
<dbReference type="PANTHER" id="PTHR37984:SF5">
    <property type="entry name" value="PROTEIN NYNRIN-LIKE"/>
    <property type="match status" value="1"/>
</dbReference>
<organism evidence="4 5">
    <name type="scientific">Panagrolaimus superbus</name>
    <dbReference type="NCBI Taxonomy" id="310955"/>
    <lineage>
        <taxon>Eukaryota</taxon>
        <taxon>Metazoa</taxon>
        <taxon>Ecdysozoa</taxon>
        <taxon>Nematoda</taxon>
        <taxon>Chromadorea</taxon>
        <taxon>Rhabditida</taxon>
        <taxon>Tylenchina</taxon>
        <taxon>Panagrolaimomorpha</taxon>
        <taxon>Panagrolaimoidea</taxon>
        <taxon>Panagrolaimidae</taxon>
        <taxon>Panagrolaimus</taxon>
    </lineage>
</organism>
<dbReference type="Pfam" id="PF17919">
    <property type="entry name" value="RT_RNaseH_2"/>
    <property type="match status" value="1"/>
</dbReference>
<evidence type="ECO:0000259" key="3">
    <source>
        <dbReference type="PROSITE" id="PS50878"/>
    </source>
</evidence>
<dbReference type="FunFam" id="3.30.70.270:FF:000020">
    <property type="entry name" value="Transposon Tf2-6 polyprotein-like Protein"/>
    <property type="match status" value="1"/>
</dbReference>
<proteinExistence type="predicted"/>
<dbReference type="InterPro" id="IPR041577">
    <property type="entry name" value="RT_RNaseH_2"/>
</dbReference>
<dbReference type="SUPFAM" id="SSF56672">
    <property type="entry name" value="DNA/RNA polymerases"/>
    <property type="match status" value="1"/>
</dbReference>
<reference evidence="5" key="1">
    <citation type="submission" date="2022-11" db="UniProtKB">
        <authorList>
            <consortium name="WormBaseParasite"/>
        </authorList>
    </citation>
    <scope>IDENTIFICATION</scope>
</reference>
<dbReference type="PROSITE" id="PS50878">
    <property type="entry name" value="RT_POL"/>
    <property type="match status" value="1"/>
</dbReference>
<dbReference type="WBParaSite" id="PSU_v2.g15555.t1">
    <property type="protein sequence ID" value="PSU_v2.g15555.t1"/>
    <property type="gene ID" value="PSU_v2.g15555"/>
</dbReference>
<keyword evidence="2" id="KW-0511">Multifunctional enzyme</keyword>
<name>A0A914Y9W7_9BILA</name>
<evidence type="ECO:0000256" key="2">
    <source>
        <dbReference type="ARBA" id="ARBA00023268"/>
    </source>
</evidence>
<dbReference type="InterPro" id="IPR050951">
    <property type="entry name" value="Retrovirus_Pol_polyprotein"/>
</dbReference>
<dbReference type="Gene3D" id="3.30.70.270">
    <property type="match status" value="2"/>
</dbReference>
<dbReference type="CDD" id="cd09274">
    <property type="entry name" value="RNase_HI_RT_Ty3"/>
    <property type="match status" value="1"/>
</dbReference>
<evidence type="ECO:0000256" key="1">
    <source>
        <dbReference type="ARBA" id="ARBA00012493"/>
    </source>
</evidence>
<dbReference type="GO" id="GO:0003964">
    <property type="term" value="F:RNA-directed DNA polymerase activity"/>
    <property type="evidence" value="ECO:0007669"/>
    <property type="project" value="UniProtKB-EC"/>
</dbReference>
<dbReference type="InterPro" id="IPR043502">
    <property type="entry name" value="DNA/RNA_pol_sf"/>
</dbReference>
<dbReference type="PANTHER" id="PTHR37984">
    <property type="entry name" value="PROTEIN CBG26694"/>
    <property type="match status" value="1"/>
</dbReference>
<dbReference type="Proteomes" id="UP000887577">
    <property type="component" value="Unplaced"/>
</dbReference>